<dbReference type="Proteomes" id="UP000774804">
    <property type="component" value="Unassembled WGS sequence"/>
</dbReference>
<dbReference type="Proteomes" id="UP000735874">
    <property type="component" value="Unassembled WGS sequence"/>
</dbReference>
<evidence type="ECO:0000313" key="5">
    <source>
        <dbReference type="EMBL" id="KAG2953139.1"/>
    </source>
</evidence>
<organism evidence="4 8">
    <name type="scientific">Phytophthora cactorum</name>
    <dbReference type="NCBI Taxonomy" id="29920"/>
    <lineage>
        <taxon>Eukaryota</taxon>
        <taxon>Sar</taxon>
        <taxon>Stramenopiles</taxon>
        <taxon>Oomycota</taxon>
        <taxon>Peronosporomycetes</taxon>
        <taxon>Peronosporales</taxon>
        <taxon>Peronosporaceae</taxon>
        <taxon>Phytophthora</taxon>
    </lineage>
</organism>
<name>A0A8T1LKN7_9STRA</name>
<dbReference type="Proteomes" id="UP000736787">
    <property type="component" value="Unassembled WGS sequence"/>
</dbReference>
<evidence type="ECO:0000313" key="6">
    <source>
        <dbReference type="EMBL" id="KAG2998154.1"/>
    </source>
</evidence>
<dbReference type="EMBL" id="RCMV01000052">
    <property type="protein sequence ID" value="KAG3226683.1"/>
    <property type="molecule type" value="Genomic_DNA"/>
</dbReference>
<evidence type="ECO:0000256" key="1">
    <source>
        <dbReference type="SAM" id="MobiDB-lite"/>
    </source>
</evidence>
<evidence type="ECO:0000259" key="2">
    <source>
        <dbReference type="Pfam" id="PF05347"/>
    </source>
</evidence>
<sequence length="183" mass="20676">MEVCTIDTRAGDNGEDEAKDEKRSEGLELASKRDGGGRRCRSIPNTYEVTSEIRSTRFPPMGKLQFSRFVVFDTQIKTMAETKEVLRMYRRILKLAQRYPSVKRESIIRDIKMEFHANKNLTDAQKIREELASVRAGITELSMYASLHPSLPNWSVEVGRDAIQPPSVHGGMSAKVVSDGNKE</sequence>
<dbReference type="EMBL" id="RCML01000018">
    <property type="protein sequence ID" value="KAG2998154.1"/>
    <property type="molecule type" value="Genomic_DNA"/>
</dbReference>
<dbReference type="Pfam" id="PF05347">
    <property type="entry name" value="Complex1_LYR"/>
    <property type="match status" value="1"/>
</dbReference>
<dbReference type="CDD" id="cd20251">
    <property type="entry name" value="Complex1_LYR_SF"/>
    <property type="match status" value="1"/>
</dbReference>
<dbReference type="EMBL" id="RCMK01000028">
    <property type="protein sequence ID" value="KAG2953139.1"/>
    <property type="molecule type" value="Genomic_DNA"/>
</dbReference>
<dbReference type="InterPro" id="IPR008011">
    <property type="entry name" value="Complex1_LYR_dom"/>
</dbReference>
<feature type="domain" description="Complex 1 LYR protein" evidence="2">
    <location>
        <begin position="83"/>
        <end position="133"/>
    </location>
</feature>
<evidence type="ECO:0000313" key="8">
    <source>
        <dbReference type="Proteomes" id="UP000774804"/>
    </source>
</evidence>
<feature type="region of interest" description="Disordered" evidence="1">
    <location>
        <begin position="1"/>
        <end position="38"/>
    </location>
</feature>
<evidence type="ECO:0000313" key="4">
    <source>
        <dbReference type="EMBL" id="KAG2942377.1"/>
    </source>
</evidence>
<proteinExistence type="predicted"/>
<feature type="compositionally biased region" description="Basic and acidic residues" evidence="1">
    <location>
        <begin position="19"/>
        <end position="37"/>
    </location>
</feature>
<gene>
    <name evidence="3" type="ORF">PC113_g2096</name>
    <name evidence="4" type="ORF">PC115_g1459</name>
    <name evidence="5" type="ORF">PC117_g2220</name>
    <name evidence="6" type="ORF">PC118_g1448</name>
    <name evidence="7" type="ORF">PC129_g2762</name>
</gene>
<accession>A0A8T1LKN7</accession>
<evidence type="ECO:0000313" key="7">
    <source>
        <dbReference type="EMBL" id="KAG3226683.1"/>
    </source>
</evidence>
<dbReference type="EMBL" id="RCMG01000027">
    <property type="protein sequence ID" value="KAG2867313.1"/>
    <property type="molecule type" value="Genomic_DNA"/>
</dbReference>
<dbReference type="AlphaFoldDB" id="A0A8T1LKN7"/>
<dbReference type="VEuPathDB" id="FungiDB:PC110_g1110"/>
<dbReference type="EMBL" id="RCMI01000018">
    <property type="protein sequence ID" value="KAG2942377.1"/>
    <property type="molecule type" value="Genomic_DNA"/>
</dbReference>
<protein>
    <recommendedName>
        <fullName evidence="2">Complex 1 LYR protein domain-containing protein</fullName>
    </recommendedName>
</protein>
<dbReference type="Proteomes" id="UP000697107">
    <property type="component" value="Unassembled WGS sequence"/>
</dbReference>
<comment type="caution">
    <text evidence="4">The sequence shown here is derived from an EMBL/GenBank/DDBJ whole genome shotgun (WGS) entry which is preliminary data.</text>
</comment>
<evidence type="ECO:0000313" key="3">
    <source>
        <dbReference type="EMBL" id="KAG2867313.1"/>
    </source>
</evidence>
<reference evidence="4" key="1">
    <citation type="submission" date="2018-10" db="EMBL/GenBank/DDBJ databases">
        <title>Effector identification in a new, highly contiguous assembly of the strawberry crown rot pathogen Phytophthora cactorum.</title>
        <authorList>
            <person name="Armitage A.D."/>
            <person name="Nellist C.F."/>
            <person name="Bates H."/>
            <person name="Vickerstaff R.J."/>
            <person name="Harrison R.J."/>
        </authorList>
    </citation>
    <scope>NUCLEOTIDE SEQUENCE</scope>
    <source>
        <strain evidence="3">15-7</strain>
        <strain evidence="4">4032</strain>
        <strain evidence="5">4040</strain>
        <strain evidence="6">P415</strain>
        <strain evidence="7">P421</strain>
    </source>
</reference>
<dbReference type="Proteomes" id="UP000760860">
    <property type="component" value="Unassembled WGS sequence"/>
</dbReference>